<sequence>MSLGKEIEIRDELIRIFNDVQGDNVYGFILDVVLKVLESTYGVFCYLNYDSEIVCLIIEKKSWTEHQLPEKAMLLTQDNWKDIWGRSVLEKDTFASHDPFNILGSKTVIQNLLDVPISHRKTVLGHILIANKSSNFTDKDISLLETITNYIFPLLKLRLKQENTQKKLKESKRALKKYKEKFDEVDKQILYQLYLDGKKSPLHMESDVFKANKKKMSHVGIKNRIAKLLDSKTLNIQGNVNFKKIGVKAAFIKFEFENFDFINDFIEKYTHCPRVFMISKITGQFHIIICVMGMSLAEINDFVNQRILEDKKQIKSSSTVFASELIKPQFFPLKIVGDFYENIYLNKTCKAFSKNLCNGCNILKFDGT</sequence>
<evidence type="ECO:0008006" key="3">
    <source>
        <dbReference type="Google" id="ProtNLM"/>
    </source>
</evidence>
<dbReference type="EMBL" id="LAZR01001923">
    <property type="protein sequence ID" value="KKN37069.1"/>
    <property type="molecule type" value="Genomic_DNA"/>
</dbReference>
<comment type="caution">
    <text evidence="2">The sequence shown here is derived from an EMBL/GenBank/DDBJ whole genome shotgun (WGS) entry which is preliminary data.</text>
</comment>
<dbReference type="AlphaFoldDB" id="A0A0F9Q3K7"/>
<accession>A0A0F9Q3K7</accession>
<dbReference type="SUPFAM" id="SSF55781">
    <property type="entry name" value="GAF domain-like"/>
    <property type="match status" value="1"/>
</dbReference>
<evidence type="ECO:0000313" key="2">
    <source>
        <dbReference type="EMBL" id="KKN37069.1"/>
    </source>
</evidence>
<dbReference type="InterPro" id="IPR019888">
    <property type="entry name" value="Tscrpt_reg_AsnC-like"/>
</dbReference>
<evidence type="ECO:0000256" key="1">
    <source>
        <dbReference type="SAM" id="Coils"/>
    </source>
</evidence>
<dbReference type="InterPro" id="IPR029016">
    <property type="entry name" value="GAF-like_dom_sf"/>
</dbReference>
<dbReference type="Gene3D" id="3.30.70.920">
    <property type="match status" value="1"/>
</dbReference>
<feature type="coiled-coil region" evidence="1">
    <location>
        <begin position="154"/>
        <end position="188"/>
    </location>
</feature>
<organism evidence="2">
    <name type="scientific">marine sediment metagenome</name>
    <dbReference type="NCBI Taxonomy" id="412755"/>
    <lineage>
        <taxon>unclassified sequences</taxon>
        <taxon>metagenomes</taxon>
        <taxon>ecological metagenomes</taxon>
    </lineage>
</organism>
<reference evidence="2" key="1">
    <citation type="journal article" date="2015" name="Nature">
        <title>Complex archaea that bridge the gap between prokaryotes and eukaryotes.</title>
        <authorList>
            <person name="Spang A."/>
            <person name="Saw J.H."/>
            <person name="Jorgensen S.L."/>
            <person name="Zaremba-Niedzwiedzka K."/>
            <person name="Martijn J."/>
            <person name="Lind A.E."/>
            <person name="van Eijk R."/>
            <person name="Schleper C."/>
            <person name="Guy L."/>
            <person name="Ettema T.J."/>
        </authorList>
    </citation>
    <scope>NUCLEOTIDE SEQUENCE</scope>
</reference>
<name>A0A0F9Q3K7_9ZZZZ</name>
<proteinExistence type="predicted"/>
<dbReference type="Gene3D" id="3.30.450.40">
    <property type="match status" value="1"/>
</dbReference>
<protein>
    <recommendedName>
        <fullName evidence="3">GAF domain-containing protein</fullName>
    </recommendedName>
</protein>
<dbReference type="InterPro" id="IPR011008">
    <property type="entry name" value="Dimeric_a/b-barrel"/>
</dbReference>
<dbReference type="SMART" id="SM00344">
    <property type="entry name" value="HTH_ASNC"/>
    <property type="match status" value="1"/>
</dbReference>
<keyword evidence="1" id="KW-0175">Coiled coil</keyword>
<dbReference type="SUPFAM" id="SSF54909">
    <property type="entry name" value="Dimeric alpha+beta barrel"/>
    <property type="match status" value="1"/>
</dbReference>
<gene>
    <name evidence="2" type="ORF">LCGC14_0767180</name>
</gene>